<dbReference type="Proteomes" id="UP000694845">
    <property type="component" value="Unplaced"/>
</dbReference>
<reference evidence="11" key="1">
    <citation type="submission" date="2025-08" db="UniProtKB">
        <authorList>
            <consortium name="RefSeq"/>
        </authorList>
    </citation>
    <scope>IDENTIFICATION</scope>
</reference>
<evidence type="ECO:0000256" key="7">
    <source>
        <dbReference type="SAM" id="MobiDB-lite"/>
    </source>
</evidence>
<organism evidence="10 11">
    <name type="scientific">Acanthaster planci</name>
    <name type="common">Crown-of-thorns starfish</name>
    <dbReference type="NCBI Taxonomy" id="133434"/>
    <lineage>
        <taxon>Eukaryota</taxon>
        <taxon>Metazoa</taxon>
        <taxon>Echinodermata</taxon>
        <taxon>Eleutherozoa</taxon>
        <taxon>Asterozoa</taxon>
        <taxon>Asteroidea</taxon>
        <taxon>Valvatacea</taxon>
        <taxon>Valvatida</taxon>
        <taxon>Acanthasteridae</taxon>
        <taxon>Acanthaster</taxon>
    </lineage>
</organism>
<dbReference type="PANTHER" id="PTHR24241">
    <property type="entry name" value="NEUROPEPTIDE RECEPTOR-RELATED G-PROTEIN COUPLED RECEPTOR"/>
    <property type="match status" value="1"/>
</dbReference>
<dbReference type="InterPro" id="IPR000276">
    <property type="entry name" value="GPCR_Rhodpsn"/>
</dbReference>
<keyword evidence="2" id="KW-1003">Cell membrane</keyword>
<dbReference type="InterPro" id="IPR017452">
    <property type="entry name" value="GPCR_Rhodpsn_7TM"/>
</dbReference>
<feature type="domain" description="G-protein coupled receptors family 1 profile" evidence="9">
    <location>
        <begin position="1"/>
        <end position="283"/>
    </location>
</feature>
<keyword evidence="4 8" id="KW-1133">Transmembrane helix</keyword>
<evidence type="ECO:0000256" key="4">
    <source>
        <dbReference type="ARBA" id="ARBA00022989"/>
    </source>
</evidence>
<dbReference type="PANTHER" id="PTHR24241:SF180">
    <property type="entry name" value="G-PROTEIN COUPLED RECEPTORS FAMILY 1 PROFILE DOMAIN-CONTAINING PROTEIN"/>
    <property type="match status" value="1"/>
</dbReference>
<dbReference type="GO" id="GO:0005886">
    <property type="term" value="C:plasma membrane"/>
    <property type="evidence" value="ECO:0007669"/>
    <property type="project" value="UniProtKB-SubCell"/>
</dbReference>
<name>A0A8B7Z3N1_ACAPL</name>
<keyword evidence="3 8" id="KW-0812">Transmembrane</keyword>
<dbReference type="Gene3D" id="1.20.1070.10">
    <property type="entry name" value="Rhodopsin 7-helix transmembrane proteins"/>
    <property type="match status" value="1"/>
</dbReference>
<evidence type="ECO:0000256" key="5">
    <source>
        <dbReference type="ARBA" id="ARBA00023136"/>
    </source>
</evidence>
<dbReference type="AlphaFoldDB" id="A0A8B7Z3N1"/>
<evidence type="ECO:0000256" key="6">
    <source>
        <dbReference type="ARBA" id="ARBA00023170"/>
    </source>
</evidence>
<dbReference type="OMA" id="CLAVACW"/>
<evidence type="ECO:0000259" key="9">
    <source>
        <dbReference type="PROSITE" id="PS50262"/>
    </source>
</evidence>
<evidence type="ECO:0000256" key="3">
    <source>
        <dbReference type="ARBA" id="ARBA00022692"/>
    </source>
</evidence>
<comment type="subcellular location">
    <subcellularLocation>
        <location evidence="1">Cell membrane</location>
        <topology evidence="1">Multi-pass membrane protein</topology>
    </subcellularLocation>
</comment>
<evidence type="ECO:0000256" key="8">
    <source>
        <dbReference type="SAM" id="Phobius"/>
    </source>
</evidence>
<dbReference type="GO" id="GO:0032870">
    <property type="term" value="P:cellular response to hormone stimulus"/>
    <property type="evidence" value="ECO:0007669"/>
    <property type="project" value="TreeGrafter"/>
</dbReference>
<feature type="transmembrane region" description="Helical" evidence="8">
    <location>
        <begin position="268"/>
        <end position="286"/>
    </location>
</feature>
<keyword evidence="10" id="KW-1185">Reference proteome</keyword>
<dbReference type="PROSITE" id="PS50262">
    <property type="entry name" value="G_PROTEIN_RECEP_F1_2"/>
    <property type="match status" value="1"/>
</dbReference>
<dbReference type="Pfam" id="PF00001">
    <property type="entry name" value="7tm_1"/>
    <property type="match status" value="1"/>
</dbReference>
<feature type="transmembrane region" description="Helical" evidence="8">
    <location>
        <begin position="230"/>
        <end position="248"/>
    </location>
</feature>
<dbReference type="CDD" id="cd00637">
    <property type="entry name" value="7tm_classA_rhodopsin-like"/>
    <property type="match status" value="1"/>
</dbReference>
<dbReference type="OrthoDB" id="6109871at2759"/>
<keyword evidence="6" id="KW-0675">Receptor</keyword>
<dbReference type="SUPFAM" id="SSF81321">
    <property type="entry name" value="Family A G protein-coupled receptor-like"/>
    <property type="match status" value="1"/>
</dbReference>
<dbReference type="PRINTS" id="PR00237">
    <property type="entry name" value="GPCRRHODOPSN"/>
</dbReference>
<dbReference type="KEGG" id="aplc:110984067"/>
<dbReference type="RefSeq" id="XP_022099562.1">
    <property type="nucleotide sequence ID" value="XM_022243870.1"/>
</dbReference>
<feature type="region of interest" description="Disordered" evidence="7">
    <location>
        <begin position="147"/>
        <end position="189"/>
    </location>
</feature>
<evidence type="ECO:0000256" key="2">
    <source>
        <dbReference type="ARBA" id="ARBA00022475"/>
    </source>
</evidence>
<evidence type="ECO:0000256" key="1">
    <source>
        <dbReference type="ARBA" id="ARBA00004651"/>
    </source>
</evidence>
<protein>
    <submittedName>
        <fullName evidence="11">Muscarinic acetylcholine receptor M1-like</fullName>
    </submittedName>
</protein>
<keyword evidence="5 8" id="KW-0472">Membrane</keyword>
<feature type="transmembrane region" description="Helical" evidence="8">
    <location>
        <begin position="61"/>
        <end position="82"/>
    </location>
</feature>
<gene>
    <name evidence="11" type="primary">LOC110984067</name>
</gene>
<evidence type="ECO:0000313" key="10">
    <source>
        <dbReference type="Proteomes" id="UP000694845"/>
    </source>
</evidence>
<sequence length="304" mass="33548">MTAVIAADRYDCVCRPHRRFFTYRRGKITAGAVLVFSLLINIPAFIPRTDNLTLTTVEQAFQAFCFITAMVMITICYGRVYLTIKKHVKVDAGAKSGDRFSSRVGDECSTKLSTAAFTTVHPKTHLNAVSSVSASVSKPCSSQKADAGMAQVEEASSHDAGVDEPSLDESKKPHFGRPSSARMTTRTGTSKNTDSLIVIGNGILSQILGDAGRAVPKADAAVFQRKTTRMLFITSVVFLLTWLPYWVMVSGQFASYANPVYYRIMEKLYITLYINNAVNPLIYGLANRRFRKDCKLVLKRIKGC</sequence>
<feature type="transmembrane region" description="Helical" evidence="8">
    <location>
        <begin position="28"/>
        <end position="46"/>
    </location>
</feature>
<dbReference type="GO" id="GO:0042277">
    <property type="term" value="F:peptide binding"/>
    <property type="evidence" value="ECO:0007669"/>
    <property type="project" value="TreeGrafter"/>
</dbReference>
<dbReference type="GO" id="GO:0004930">
    <property type="term" value="F:G protein-coupled receptor activity"/>
    <property type="evidence" value="ECO:0007669"/>
    <property type="project" value="InterPro"/>
</dbReference>
<evidence type="ECO:0000313" key="11">
    <source>
        <dbReference type="RefSeq" id="XP_022099562.1"/>
    </source>
</evidence>
<accession>A0A8B7Z3N1</accession>
<dbReference type="GeneID" id="110984067"/>
<proteinExistence type="predicted"/>